<dbReference type="Pfam" id="PF21113">
    <property type="entry name" value="LarA_C"/>
    <property type="match status" value="1"/>
</dbReference>
<evidence type="ECO:0000259" key="1">
    <source>
        <dbReference type="Pfam" id="PF21113"/>
    </source>
</evidence>
<protein>
    <recommendedName>
        <fullName evidence="1">Lactate racemase C-terminal domain-containing protein</fullName>
    </recommendedName>
</protein>
<dbReference type="EMBL" id="CP046640">
    <property type="protein sequence ID" value="QTL96725.1"/>
    <property type="molecule type" value="Genomic_DNA"/>
</dbReference>
<keyword evidence="3" id="KW-1185">Reference proteome</keyword>
<dbReference type="KEGG" id="ifn:GM661_01415"/>
<evidence type="ECO:0000313" key="3">
    <source>
        <dbReference type="Proteomes" id="UP000665020"/>
    </source>
</evidence>
<feature type="domain" description="Lactate racemase C-terminal" evidence="1">
    <location>
        <begin position="1"/>
        <end position="38"/>
    </location>
</feature>
<dbReference type="InterPro" id="IPR043166">
    <property type="entry name" value="LarA-like_C"/>
</dbReference>
<sequence length="46" mass="5042">MTAAEAVCKENEVIIMLAECSDGHGGKGFYNTFARVEKVGGYFIQR</sequence>
<reference evidence="2" key="1">
    <citation type="submission" date="2019-12" db="EMBL/GenBank/DDBJ databases">
        <authorList>
            <person name="zhang j."/>
            <person name="sun C.M."/>
        </authorList>
    </citation>
    <scope>NUCLEOTIDE SEQUENCE</scope>
    <source>
        <strain evidence="2">NS-1</strain>
    </source>
</reference>
<gene>
    <name evidence="2" type="ORF">GM661_01415</name>
</gene>
<evidence type="ECO:0000313" key="2">
    <source>
        <dbReference type="EMBL" id="QTL96725.1"/>
    </source>
</evidence>
<dbReference type="Gene3D" id="3.90.226.30">
    <property type="match status" value="1"/>
</dbReference>
<dbReference type="Proteomes" id="UP000665020">
    <property type="component" value="Chromosome"/>
</dbReference>
<dbReference type="InterPro" id="IPR048520">
    <property type="entry name" value="LarA_C"/>
</dbReference>
<dbReference type="AlphaFoldDB" id="A0A8A7K9F9"/>
<name>A0A8A7K9F9_9FIRM</name>
<proteinExistence type="predicted"/>
<accession>A0A8A7K9F9</accession>
<organism evidence="2 3">
    <name type="scientific">Iocasia fonsfrigidae</name>
    <dbReference type="NCBI Taxonomy" id="2682810"/>
    <lineage>
        <taxon>Bacteria</taxon>
        <taxon>Bacillati</taxon>
        <taxon>Bacillota</taxon>
        <taxon>Clostridia</taxon>
        <taxon>Halanaerobiales</taxon>
        <taxon>Halanaerobiaceae</taxon>
        <taxon>Iocasia</taxon>
    </lineage>
</organism>